<evidence type="ECO:0000313" key="5">
    <source>
        <dbReference type="Proteomes" id="UP000619078"/>
    </source>
</evidence>
<dbReference type="AlphaFoldDB" id="A0A926RZT1"/>
<comment type="caution">
    <text evidence="4">The sequence shown here is derived from an EMBL/GenBank/DDBJ whole genome shotgun (WGS) entry which is preliminary data.</text>
</comment>
<reference evidence="4" key="1">
    <citation type="submission" date="2020-09" db="EMBL/GenBank/DDBJ databases">
        <title>Novel species of Mucilaginibacter isolated from a glacier on the Tibetan Plateau.</title>
        <authorList>
            <person name="Liu Q."/>
            <person name="Xin Y.-H."/>
        </authorList>
    </citation>
    <scope>NUCLEOTIDE SEQUENCE</scope>
    <source>
        <strain evidence="4">ZB1P21</strain>
    </source>
</reference>
<dbReference type="PANTHER" id="PTHR43420:SF47">
    <property type="entry name" value="N-ACETYLTRANSFERASE DOMAIN-CONTAINING PROTEIN"/>
    <property type="match status" value="1"/>
</dbReference>
<gene>
    <name evidence="4" type="ORF">IDJ76_03575</name>
</gene>
<keyword evidence="5" id="KW-1185">Reference proteome</keyword>
<dbReference type="PROSITE" id="PS51186">
    <property type="entry name" value="GNAT"/>
    <property type="match status" value="1"/>
</dbReference>
<sequence>MATELTIERVPPDQSVRLLELSRQTFFDAFAHLNSAADMEAYAAKNFTLPKFEAELAHPDSHFFFARIAGEIAGYMKINYQTAQTDIQDANALEVERIYVLHHHQGKQIGKKLIEFAIDETLRKNLTYLCLGVWEHNTNAIRFYENKGFTIFGSHSFMLGEDKQIDLLMRKELNK</sequence>
<evidence type="ECO:0000256" key="1">
    <source>
        <dbReference type="ARBA" id="ARBA00022679"/>
    </source>
</evidence>
<dbReference type="InterPro" id="IPR000182">
    <property type="entry name" value="GNAT_dom"/>
</dbReference>
<dbReference type="Pfam" id="PF00583">
    <property type="entry name" value="Acetyltransf_1"/>
    <property type="match status" value="1"/>
</dbReference>
<organism evidence="4 5">
    <name type="scientific">Mucilaginibacter glaciei</name>
    <dbReference type="NCBI Taxonomy" id="2772109"/>
    <lineage>
        <taxon>Bacteria</taxon>
        <taxon>Pseudomonadati</taxon>
        <taxon>Bacteroidota</taxon>
        <taxon>Sphingobacteriia</taxon>
        <taxon>Sphingobacteriales</taxon>
        <taxon>Sphingobacteriaceae</taxon>
        <taxon>Mucilaginibacter</taxon>
    </lineage>
</organism>
<name>A0A926RZT1_9SPHI</name>
<keyword evidence="1" id="KW-0808">Transferase</keyword>
<proteinExistence type="predicted"/>
<dbReference type="SUPFAM" id="SSF55729">
    <property type="entry name" value="Acyl-CoA N-acyltransferases (Nat)"/>
    <property type="match status" value="1"/>
</dbReference>
<dbReference type="RefSeq" id="WP_191160782.1">
    <property type="nucleotide sequence ID" value="NZ_JACWMX010000001.1"/>
</dbReference>
<dbReference type="PANTHER" id="PTHR43420">
    <property type="entry name" value="ACETYLTRANSFERASE"/>
    <property type="match status" value="1"/>
</dbReference>
<dbReference type="EMBL" id="JACWMX010000001">
    <property type="protein sequence ID" value="MBD1392170.1"/>
    <property type="molecule type" value="Genomic_DNA"/>
</dbReference>
<dbReference type="CDD" id="cd04301">
    <property type="entry name" value="NAT_SF"/>
    <property type="match status" value="1"/>
</dbReference>
<accession>A0A926RZT1</accession>
<feature type="domain" description="N-acetyltransferase" evidence="3">
    <location>
        <begin position="5"/>
        <end position="174"/>
    </location>
</feature>
<dbReference type="InterPro" id="IPR050680">
    <property type="entry name" value="YpeA/RimI_acetyltransf"/>
</dbReference>
<evidence type="ECO:0000259" key="3">
    <source>
        <dbReference type="PROSITE" id="PS51186"/>
    </source>
</evidence>
<keyword evidence="2" id="KW-0012">Acyltransferase</keyword>
<dbReference type="Proteomes" id="UP000619078">
    <property type="component" value="Unassembled WGS sequence"/>
</dbReference>
<dbReference type="InterPro" id="IPR016181">
    <property type="entry name" value="Acyl_CoA_acyltransferase"/>
</dbReference>
<dbReference type="Gene3D" id="3.40.630.30">
    <property type="match status" value="1"/>
</dbReference>
<evidence type="ECO:0000256" key="2">
    <source>
        <dbReference type="ARBA" id="ARBA00023315"/>
    </source>
</evidence>
<dbReference type="GO" id="GO:0016747">
    <property type="term" value="F:acyltransferase activity, transferring groups other than amino-acyl groups"/>
    <property type="evidence" value="ECO:0007669"/>
    <property type="project" value="InterPro"/>
</dbReference>
<evidence type="ECO:0000313" key="4">
    <source>
        <dbReference type="EMBL" id="MBD1392170.1"/>
    </source>
</evidence>
<protein>
    <submittedName>
        <fullName evidence="4">GNAT family N-acetyltransferase</fullName>
    </submittedName>
</protein>